<name>A0ABU6Z824_9FABA</name>
<feature type="region of interest" description="Disordered" evidence="1">
    <location>
        <begin position="297"/>
        <end position="407"/>
    </location>
</feature>
<keyword evidence="2" id="KW-0812">Transmembrane</keyword>
<proteinExistence type="predicted"/>
<feature type="compositionally biased region" description="Basic residues" evidence="1">
    <location>
        <begin position="559"/>
        <end position="568"/>
    </location>
</feature>
<feature type="compositionally biased region" description="Basic and acidic residues" evidence="1">
    <location>
        <begin position="485"/>
        <end position="509"/>
    </location>
</feature>
<evidence type="ECO:0000313" key="4">
    <source>
        <dbReference type="Proteomes" id="UP001341840"/>
    </source>
</evidence>
<keyword evidence="4" id="KW-1185">Reference proteome</keyword>
<reference evidence="3 4" key="1">
    <citation type="journal article" date="2023" name="Plants (Basel)">
        <title>Bridging the Gap: Combining Genomics and Transcriptomics Approaches to Understand Stylosanthes scabra, an Orphan Legume from the Brazilian Caatinga.</title>
        <authorList>
            <person name="Ferreira-Neto J.R.C."/>
            <person name="da Silva M.D."/>
            <person name="Binneck E."/>
            <person name="de Melo N.F."/>
            <person name="da Silva R.H."/>
            <person name="de Melo A.L.T.M."/>
            <person name="Pandolfi V."/>
            <person name="Bustamante F.O."/>
            <person name="Brasileiro-Vidal A.C."/>
            <person name="Benko-Iseppon A.M."/>
        </authorList>
    </citation>
    <scope>NUCLEOTIDE SEQUENCE [LARGE SCALE GENOMIC DNA]</scope>
    <source>
        <tissue evidence="3">Leaves</tissue>
    </source>
</reference>
<evidence type="ECO:0000256" key="2">
    <source>
        <dbReference type="SAM" id="Phobius"/>
    </source>
</evidence>
<gene>
    <name evidence="3" type="ORF">PIB30_023612</name>
</gene>
<feature type="transmembrane region" description="Helical" evidence="2">
    <location>
        <begin position="21"/>
        <end position="41"/>
    </location>
</feature>
<accession>A0ABU6Z824</accession>
<keyword evidence="2" id="KW-0472">Membrane</keyword>
<dbReference type="Proteomes" id="UP001341840">
    <property type="component" value="Unassembled WGS sequence"/>
</dbReference>
<feature type="region of interest" description="Disordered" evidence="1">
    <location>
        <begin position="482"/>
        <end position="568"/>
    </location>
</feature>
<feature type="compositionally biased region" description="Basic and acidic residues" evidence="1">
    <location>
        <begin position="312"/>
        <end position="367"/>
    </location>
</feature>
<evidence type="ECO:0008006" key="5">
    <source>
        <dbReference type="Google" id="ProtNLM"/>
    </source>
</evidence>
<organism evidence="3 4">
    <name type="scientific">Stylosanthes scabra</name>
    <dbReference type="NCBI Taxonomy" id="79078"/>
    <lineage>
        <taxon>Eukaryota</taxon>
        <taxon>Viridiplantae</taxon>
        <taxon>Streptophyta</taxon>
        <taxon>Embryophyta</taxon>
        <taxon>Tracheophyta</taxon>
        <taxon>Spermatophyta</taxon>
        <taxon>Magnoliopsida</taxon>
        <taxon>eudicotyledons</taxon>
        <taxon>Gunneridae</taxon>
        <taxon>Pentapetalae</taxon>
        <taxon>rosids</taxon>
        <taxon>fabids</taxon>
        <taxon>Fabales</taxon>
        <taxon>Fabaceae</taxon>
        <taxon>Papilionoideae</taxon>
        <taxon>50 kb inversion clade</taxon>
        <taxon>dalbergioids sensu lato</taxon>
        <taxon>Dalbergieae</taxon>
        <taxon>Pterocarpus clade</taxon>
        <taxon>Stylosanthes</taxon>
    </lineage>
</organism>
<evidence type="ECO:0000313" key="3">
    <source>
        <dbReference type="EMBL" id="MED6218077.1"/>
    </source>
</evidence>
<protein>
    <recommendedName>
        <fullName evidence="5">DUF4283 domain-containing protein</fullName>
    </recommendedName>
</protein>
<keyword evidence="2" id="KW-1133">Transmembrane helix</keyword>
<sequence length="568" mass="65996">MRLRQTWVPKKEAEIRRKIESVTVIIFADNLPLNTIVGWLWRVFGKEGKSRREAMSAIRRLDGWRVWGCEIKLKEARKRNEERDERKGDDGFGRTFKDVLLNRNRENDVHILRDDNVLQSFGRSTMELEVDEALSDTLNRSLEGDLLNPMIYQLKTAVLKDWHTMVDLKMMGSRKAVMIFDTAENMMEAEQSPYLLNHFIEVRRWTLKEANRSRRMWLENAWTEQNMEKIGNVWGSVLRVDRGKGGHLNAFRVLVETNFTPVVQACLTVVVQGEEIQVMVKEIGMLNTFWEEQEGNEWTESVTNYNGVDGGNEGKGDVNHENKEDSLQNDSKCESSEAGSAERIESRCSGDRREEEEEPLRVRETQTVHETAQTHTKSGRNEDGRGGGPEEEFHISPTKTRSLEDDRRTEEVAKELGLCKVTKPNNNTEKVNESENDMMGRVHRNGTQELLIHSDSDLRFPPGFENWRREDTELEHRTVRRINLGKREGRKKEKERRKESKKRAENNRKAERRRKKPIDLEAGGSDSVETISDSDGEGDAEARQASRTWKLGRDWGFHQVRRRRPKNL</sequence>
<evidence type="ECO:0000256" key="1">
    <source>
        <dbReference type="SAM" id="MobiDB-lite"/>
    </source>
</evidence>
<comment type="caution">
    <text evidence="3">The sequence shown here is derived from an EMBL/GenBank/DDBJ whole genome shotgun (WGS) entry which is preliminary data.</text>
</comment>
<dbReference type="EMBL" id="JASCZI010271943">
    <property type="protein sequence ID" value="MED6218077.1"/>
    <property type="molecule type" value="Genomic_DNA"/>
</dbReference>